<organism evidence="1 2">
    <name type="scientific">Aphanomyces euteiches</name>
    <dbReference type="NCBI Taxonomy" id="100861"/>
    <lineage>
        <taxon>Eukaryota</taxon>
        <taxon>Sar</taxon>
        <taxon>Stramenopiles</taxon>
        <taxon>Oomycota</taxon>
        <taxon>Saprolegniomycetes</taxon>
        <taxon>Saprolegniales</taxon>
        <taxon>Verrucalvaceae</taxon>
        <taxon>Aphanomyces</taxon>
    </lineage>
</organism>
<sequence length="1057" mass="131304">MYRRQKSMIATSHYHVTLRFKCFKKWQRLMLQLEHTLRLCRKIHARRLVANGMNAFRAALARRDAMIHGMISWKLRQSLAVWNNRSKYHKSLRQHHDILQASLNSSKTQRWWIEWKRHLAVRQKEHFVDGIHAMRLTHKCMAHWKRFWTHQQAIRRQCGLSQARRARHQKQHVLRAWKSFVAHNAWCQRSIASFMTRRDNRNSHVAFLALARYCRWQQHQRHCMDLAVNHYESRQYTRCVPLAFFAWKAVVEDAAALLALWTRQVAAVHSYWTRKMFLREWHRVVQDRIRARQHFQKIMMRWSRRRLRSWRRFCDRQKKVRDIVERSMHARLTKWYRKLWIAWRHLTCKLTTARKMCDESYMRRRLVGLLACFVTWVTRYRQRKWLWQLAVPFRIESLRRAKADKWNRWRAAYIARLEVHEQISNRIQAKDRDCLRKHFKSWHRRAWIHRQATNFQLSSGVKMKRCHLFAWADRVARRKYIEKMLVQHYKSHLQRQISKGIRTWRRHFRQTQSNFLWQIQSCQAKVVRPCRQLLATKRQYWMLWKVFVAEERHAKTALVESYRYYHRRLRRRVWQHWLLYCHARSVRHGQNSLADKHFRLFRLKRTVSKLRDHWYVRRLLLSVDQEHLRRHFRAWAAQRVSIYLFRQRAVDSRTYMEKWREKVAVRLWRRKTHQRRFHDGQKAAALRVYRFRLLTKAWFAWNKHKEKKSQQAKSCQHIQLRWGLTTWRRHLGIIRRDHQTETRSRNFNRNARLATVWRSWLTYNQIQKNRMHLLGRLRQRWFQRWLLLAHVQRHRRKHDFALLRTAFSGWLRVQRQTLTSQVGLCRLLQRLIQWKVVTRWTRHVRVSKLVQHQVAEGKRRLLAICFQNWYHALTVAALGRYHATHRHRQFIRKLFRRWFCVAEFQRRQRSRQRRICRQVFAVWFAFTYIQQATTSLQQRVASRVIHSCFKRWKQVLQVVRYVRLAKAKRLRRWWLLWFDYAKERQHKAWMHQQLERVQRQNAKRSSAFEQTLRMKEDLLQKKIVMRNIIRAWYEVSRYHNFKQEDDDAALLRRPVPP</sequence>
<name>A0A6G0XSU5_9STRA</name>
<evidence type="ECO:0008006" key="3">
    <source>
        <dbReference type="Google" id="ProtNLM"/>
    </source>
</evidence>
<evidence type="ECO:0000313" key="1">
    <source>
        <dbReference type="EMBL" id="KAF0743684.1"/>
    </source>
</evidence>
<reference evidence="1 2" key="1">
    <citation type="submission" date="2019-07" db="EMBL/GenBank/DDBJ databases">
        <title>Genomics analysis of Aphanomyces spp. identifies a new class of oomycete effector associated with host adaptation.</title>
        <authorList>
            <person name="Gaulin E."/>
        </authorList>
    </citation>
    <scope>NUCLEOTIDE SEQUENCE [LARGE SCALE GENOMIC DNA]</scope>
    <source>
        <strain evidence="1 2">ATCC 201684</strain>
    </source>
</reference>
<dbReference type="Proteomes" id="UP000481153">
    <property type="component" value="Unassembled WGS sequence"/>
</dbReference>
<dbReference type="EMBL" id="VJMJ01000012">
    <property type="protein sequence ID" value="KAF0743684.1"/>
    <property type="molecule type" value="Genomic_DNA"/>
</dbReference>
<protein>
    <recommendedName>
        <fullName evidence="3">Sfi1 spindle body domain-containing protein</fullName>
    </recommendedName>
</protein>
<accession>A0A6G0XSU5</accession>
<keyword evidence="2" id="KW-1185">Reference proteome</keyword>
<comment type="caution">
    <text evidence="1">The sequence shown here is derived from an EMBL/GenBank/DDBJ whole genome shotgun (WGS) entry which is preliminary data.</text>
</comment>
<dbReference type="AlphaFoldDB" id="A0A6G0XSU5"/>
<proteinExistence type="predicted"/>
<dbReference type="VEuPathDB" id="FungiDB:AeMF1_020245"/>
<gene>
    <name evidence="1" type="ORF">Ae201684_001344</name>
</gene>
<evidence type="ECO:0000313" key="2">
    <source>
        <dbReference type="Proteomes" id="UP000481153"/>
    </source>
</evidence>